<evidence type="ECO:0000313" key="3">
    <source>
        <dbReference type="Proteomes" id="UP000322234"/>
    </source>
</evidence>
<sequence>MGFGQSHSSVADGSKESAKLPSALDTQNSFGHSLEKVSLQPALDACKVKWPPSDVCPEHLATPNGKTEKLVVGKGLPRSANVGFFLCSSKQSASAMGNKTSSFRGARGETKDFLYRFEKCSESWISIISTDASEFSPAPSTAFM</sequence>
<gene>
    <name evidence="2" type="ORF">E5288_WYG006858</name>
</gene>
<dbReference type="AlphaFoldDB" id="A0A6B0SHH7"/>
<keyword evidence="3" id="KW-1185">Reference proteome</keyword>
<feature type="region of interest" description="Disordered" evidence="1">
    <location>
        <begin position="1"/>
        <end position="25"/>
    </location>
</feature>
<feature type="compositionally biased region" description="Polar residues" evidence="1">
    <location>
        <begin position="1"/>
        <end position="11"/>
    </location>
</feature>
<protein>
    <submittedName>
        <fullName evidence="2">Uncharacterized protein</fullName>
    </submittedName>
</protein>
<comment type="caution">
    <text evidence="2">The sequence shown here is derived from an EMBL/GenBank/DDBJ whole genome shotgun (WGS) entry which is preliminary data.</text>
</comment>
<proteinExistence type="predicted"/>
<name>A0A6B0SHH7_9CETA</name>
<evidence type="ECO:0000313" key="2">
    <source>
        <dbReference type="EMBL" id="MXQ99486.1"/>
    </source>
</evidence>
<reference evidence="2" key="1">
    <citation type="submission" date="2019-10" db="EMBL/GenBank/DDBJ databases">
        <title>The sequence and de novo assembly of the wild yak genome.</title>
        <authorList>
            <person name="Liu Y."/>
        </authorList>
    </citation>
    <scope>NUCLEOTIDE SEQUENCE [LARGE SCALE GENOMIC DNA]</scope>
    <source>
        <strain evidence="2">WY2019</strain>
    </source>
</reference>
<accession>A0A6B0SHH7</accession>
<dbReference type="Proteomes" id="UP000322234">
    <property type="component" value="Unassembled WGS sequence"/>
</dbReference>
<evidence type="ECO:0000256" key="1">
    <source>
        <dbReference type="SAM" id="MobiDB-lite"/>
    </source>
</evidence>
<organism evidence="2 3">
    <name type="scientific">Bos mutus</name>
    <name type="common">wild yak</name>
    <dbReference type="NCBI Taxonomy" id="72004"/>
    <lineage>
        <taxon>Eukaryota</taxon>
        <taxon>Metazoa</taxon>
        <taxon>Chordata</taxon>
        <taxon>Craniata</taxon>
        <taxon>Vertebrata</taxon>
        <taxon>Euteleostomi</taxon>
        <taxon>Mammalia</taxon>
        <taxon>Eutheria</taxon>
        <taxon>Laurasiatheria</taxon>
        <taxon>Artiodactyla</taxon>
        <taxon>Ruminantia</taxon>
        <taxon>Pecora</taxon>
        <taxon>Bovidae</taxon>
        <taxon>Bovinae</taxon>
        <taxon>Bos</taxon>
    </lineage>
</organism>
<dbReference type="EMBL" id="VBQZ03000482">
    <property type="protein sequence ID" value="MXQ99486.1"/>
    <property type="molecule type" value="Genomic_DNA"/>
</dbReference>